<gene>
    <name evidence="2" type="ORF">TCM_014904</name>
</gene>
<protein>
    <submittedName>
        <fullName evidence="2">Uncharacterized protein</fullName>
    </submittedName>
</protein>
<keyword evidence="3" id="KW-1185">Reference proteome</keyword>
<name>A0A061G0W4_THECC</name>
<proteinExistence type="predicted"/>
<accession>A0A061G0W4</accession>
<sequence length="84" mass="9350">MDQWVHHLHSQHIDNGIRKVNLTLIDIVRVHEKEFSDRAKNAGQRARLQRRVKNAATNDDSDGSGNSNGFGGWDGSGGFDLVLL</sequence>
<dbReference type="Proteomes" id="UP000026915">
    <property type="component" value="Chromosome 3"/>
</dbReference>
<dbReference type="InParanoid" id="A0A061G0W4"/>
<evidence type="ECO:0000313" key="2">
    <source>
        <dbReference type="EMBL" id="EOY22852.1"/>
    </source>
</evidence>
<dbReference type="EMBL" id="CM001881">
    <property type="protein sequence ID" value="EOY22852.1"/>
    <property type="molecule type" value="Genomic_DNA"/>
</dbReference>
<dbReference type="HOGENOM" id="CLU_2532002_0_0_1"/>
<dbReference type="AlphaFoldDB" id="A0A061G0W4"/>
<feature type="region of interest" description="Disordered" evidence="1">
    <location>
        <begin position="36"/>
        <end position="84"/>
    </location>
</feature>
<organism evidence="2 3">
    <name type="scientific">Theobroma cacao</name>
    <name type="common">Cacao</name>
    <name type="synonym">Cocoa</name>
    <dbReference type="NCBI Taxonomy" id="3641"/>
    <lineage>
        <taxon>Eukaryota</taxon>
        <taxon>Viridiplantae</taxon>
        <taxon>Streptophyta</taxon>
        <taxon>Embryophyta</taxon>
        <taxon>Tracheophyta</taxon>
        <taxon>Spermatophyta</taxon>
        <taxon>Magnoliopsida</taxon>
        <taxon>eudicotyledons</taxon>
        <taxon>Gunneridae</taxon>
        <taxon>Pentapetalae</taxon>
        <taxon>rosids</taxon>
        <taxon>malvids</taxon>
        <taxon>Malvales</taxon>
        <taxon>Malvaceae</taxon>
        <taxon>Byttnerioideae</taxon>
        <taxon>Theobroma</taxon>
    </lineage>
</organism>
<feature type="compositionally biased region" description="Gly residues" evidence="1">
    <location>
        <begin position="66"/>
        <end position="78"/>
    </location>
</feature>
<evidence type="ECO:0000313" key="3">
    <source>
        <dbReference type="Proteomes" id="UP000026915"/>
    </source>
</evidence>
<evidence type="ECO:0000256" key="1">
    <source>
        <dbReference type="SAM" id="MobiDB-lite"/>
    </source>
</evidence>
<dbReference type="Gramene" id="EOY22852">
    <property type="protein sequence ID" value="EOY22852"/>
    <property type="gene ID" value="TCM_014904"/>
</dbReference>
<reference evidence="2 3" key="1">
    <citation type="journal article" date="2013" name="Genome Biol.">
        <title>The genome sequence of the most widely cultivated cacao type and its use to identify candidate genes regulating pod color.</title>
        <authorList>
            <person name="Motamayor J.C."/>
            <person name="Mockaitis K."/>
            <person name="Schmutz J."/>
            <person name="Haiminen N."/>
            <person name="Iii D.L."/>
            <person name="Cornejo O."/>
            <person name="Findley S.D."/>
            <person name="Zheng P."/>
            <person name="Utro F."/>
            <person name="Royaert S."/>
            <person name="Saski C."/>
            <person name="Jenkins J."/>
            <person name="Podicheti R."/>
            <person name="Zhao M."/>
            <person name="Scheffler B.E."/>
            <person name="Stack J.C."/>
            <person name="Feltus F.A."/>
            <person name="Mustiga G.M."/>
            <person name="Amores F."/>
            <person name="Phillips W."/>
            <person name="Marelli J.P."/>
            <person name="May G.D."/>
            <person name="Shapiro H."/>
            <person name="Ma J."/>
            <person name="Bustamante C.D."/>
            <person name="Schnell R.J."/>
            <person name="Main D."/>
            <person name="Gilbert D."/>
            <person name="Parida L."/>
            <person name="Kuhn D.N."/>
        </authorList>
    </citation>
    <scope>NUCLEOTIDE SEQUENCE [LARGE SCALE GENOMIC DNA]</scope>
    <source>
        <strain evidence="3">cv. Matina 1-6</strain>
    </source>
</reference>